<evidence type="ECO:0000313" key="4">
    <source>
        <dbReference type="Proteomes" id="UP000002484"/>
    </source>
</evidence>
<dbReference type="eggNOG" id="COG1846">
    <property type="taxonomic scope" value="Bacteria"/>
</dbReference>
<dbReference type="Proteomes" id="UP000002484">
    <property type="component" value="Chromosome"/>
</dbReference>
<dbReference type="HOGENOM" id="CLU_083287_20_0_11"/>
<dbReference type="SMART" id="SM00347">
    <property type="entry name" value="HTH_MARR"/>
    <property type="match status" value="1"/>
</dbReference>
<dbReference type="EMBL" id="CP002299">
    <property type="protein sequence ID" value="ADP84853.1"/>
    <property type="molecule type" value="Genomic_DNA"/>
</dbReference>
<feature type="compositionally biased region" description="Low complexity" evidence="1">
    <location>
        <begin position="10"/>
        <end position="20"/>
    </location>
</feature>
<dbReference type="PANTHER" id="PTHR33164:SF43">
    <property type="entry name" value="HTH-TYPE TRANSCRIPTIONAL REPRESSOR YETL"/>
    <property type="match status" value="1"/>
</dbReference>
<feature type="region of interest" description="Disordered" evidence="1">
    <location>
        <begin position="1"/>
        <end position="48"/>
    </location>
</feature>
<evidence type="ECO:0000256" key="1">
    <source>
        <dbReference type="SAM" id="MobiDB-lite"/>
    </source>
</evidence>
<dbReference type="Gene3D" id="1.10.10.10">
    <property type="entry name" value="Winged helix-like DNA-binding domain superfamily/Winged helix DNA-binding domain"/>
    <property type="match status" value="1"/>
</dbReference>
<dbReference type="PROSITE" id="PS50995">
    <property type="entry name" value="HTH_MARR_2"/>
    <property type="match status" value="1"/>
</dbReference>
<proteinExistence type="predicted"/>
<accession>E3IUN7</accession>
<dbReference type="InterPro" id="IPR036390">
    <property type="entry name" value="WH_DNA-bd_sf"/>
</dbReference>
<dbReference type="InterPro" id="IPR039422">
    <property type="entry name" value="MarR/SlyA-like"/>
</dbReference>
<dbReference type="STRING" id="298654.FraEuI1c_6884"/>
<dbReference type="KEGG" id="fri:FraEuI1c_6884"/>
<dbReference type="InParanoid" id="E3IUN7"/>
<organism evidence="3 4">
    <name type="scientific">Pseudofrankia inefficax (strain DSM 45817 / CECT 9037 / DDB 130130 / EuI1c)</name>
    <name type="common">Frankia inefficax</name>
    <dbReference type="NCBI Taxonomy" id="298654"/>
    <lineage>
        <taxon>Bacteria</taxon>
        <taxon>Bacillati</taxon>
        <taxon>Actinomycetota</taxon>
        <taxon>Actinomycetes</taxon>
        <taxon>Frankiales</taxon>
        <taxon>Frankiaceae</taxon>
        <taxon>Pseudofrankia</taxon>
    </lineage>
</organism>
<protein>
    <submittedName>
        <fullName evidence="3">Regulatory protein MarR</fullName>
    </submittedName>
</protein>
<feature type="domain" description="HTH marR-type" evidence="2">
    <location>
        <begin position="52"/>
        <end position="182"/>
    </location>
</feature>
<dbReference type="PANTHER" id="PTHR33164">
    <property type="entry name" value="TRANSCRIPTIONAL REGULATOR, MARR FAMILY"/>
    <property type="match status" value="1"/>
</dbReference>
<dbReference type="InterPro" id="IPR036388">
    <property type="entry name" value="WH-like_DNA-bd_sf"/>
</dbReference>
<dbReference type="SUPFAM" id="SSF46785">
    <property type="entry name" value="Winged helix' DNA-binding domain"/>
    <property type="match status" value="1"/>
</dbReference>
<dbReference type="GO" id="GO:0003700">
    <property type="term" value="F:DNA-binding transcription factor activity"/>
    <property type="evidence" value="ECO:0007669"/>
    <property type="project" value="InterPro"/>
</dbReference>
<sequence length="183" mass="19581">MTAGTPASQAATVMGTTTPAAGPPAPQAAEVLGTAGPEVPGAEPRPAADDAAARVWRRMRELVLGRNERRREVCEALDLSFIRVKALLKLRPGPRTMRDLATELAIDRPYATVVIDELERRGLVARTVHPNDRRCRQVSLTAAGEDAAREADRILSDPPPALAALPPADLATLDRLTAALESW</sequence>
<dbReference type="Pfam" id="PF01047">
    <property type="entry name" value="MarR"/>
    <property type="match status" value="1"/>
</dbReference>
<reference evidence="3 4" key="1">
    <citation type="submission" date="2010-10" db="EMBL/GenBank/DDBJ databases">
        <title>Complete sequence of Frankia sp. EuI1c.</title>
        <authorList>
            <consortium name="US DOE Joint Genome Institute"/>
            <person name="Lucas S."/>
            <person name="Copeland A."/>
            <person name="Lapidus A."/>
            <person name="Cheng J.-F."/>
            <person name="Bruce D."/>
            <person name="Goodwin L."/>
            <person name="Pitluck S."/>
            <person name="Chertkov O."/>
            <person name="Detter J.C."/>
            <person name="Han C."/>
            <person name="Tapia R."/>
            <person name="Land M."/>
            <person name="Hauser L."/>
            <person name="Jeffries C."/>
            <person name="Kyrpides N."/>
            <person name="Ivanova N."/>
            <person name="Mikhailova N."/>
            <person name="Beauchemin N."/>
            <person name="Sen A."/>
            <person name="Sur S.A."/>
            <person name="Gtari M."/>
            <person name="Wall L."/>
            <person name="Tisa L."/>
            <person name="Woyke T."/>
        </authorList>
    </citation>
    <scope>NUCLEOTIDE SEQUENCE [LARGE SCALE GENOMIC DNA]</scope>
    <source>
        <strain evidence="4">DSM 45817 / CECT 9037 / EuI1c</strain>
    </source>
</reference>
<name>E3IUN7_PSEI1</name>
<keyword evidence="4" id="KW-1185">Reference proteome</keyword>
<dbReference type="PRINTS" id="PR00598">
    <property type="entry name" value="HTHMARR"/>
</dbReference>
<evidence type="ECO:0000259" key="2">
    <source>
        <dbReference type="PROSITE" id="PS50995"/>
    </source>
</evidence>
<dbReference type="AlphaFoldDB" id="E3IUN7"/>
<evidence type="ECO:0000313" key="3">
    <source>
        <dbReference type="EMBL" id="ADP84853.1"/>
    </source>
</evidence>
<gene>
    <name evidence="3" type="ordered locus">FraEuI1c_6884</name>
</gene>
<dbReference type="InterPro" id="IPR000835">
    <property type="entry name" value="HTH_MarR-typ"/>
</dbReference>
<dbReference type="GO" id="GO:0006950">
    <property type="term" value="P:response to stress"/>
    <property type="evidence" value="ECO:0007669"/>
    <property type="project" value="TreeGrafter"/>
</dbReference>